<organism evidence="1 2">
    <name type="scientific">Phellinidium pouzarii</name>
    <dbReference type="NCBI Taxonomy" id="167371"/>
    <lineage>
        <taxon>Eukaryota</taxon>
        <taxon>Fungi</taxon>
        <taxon>Dikarya</taxon>
        <taxon>Basidiomycota</taxon>
        <taxon>Agaricomycotina</taxon>
        <taxon>Agaricomycetes</taxon>
        <taxon>Hymenochaetales</taxon>
        <taxon>Hymenochaetaceae</taxon>
        <taxon>Phellinidium</taxon>
    </lineage>
</organism>
<dbReference type="Proteomes" id="UP000308199">
    <property type="component" value="Unassembled WGS sequence"/>
</dbReference>
<gene>
    <name evidence="1" type="ORF">EW145_g4494</name>
</gene>
<keyword evidence="2" id="KW-1185">Reference proteome</keyword>
<dbReference type="AlphaFoldDB" id="A0A4S4L3U2"/>
<proteinExistence type="predicted"/>
<accession>A0A4S4L3U2</accession>
<evidence type="ECO:0000313" key="2">
    <source>
        <dbReference type="Proteomes" id="UP000308199"/>
    </source>
</evidence>
<dbReference type="PANTHER" id="PTHR39218:SF1">
    <property type="entry name" value="OXIDOREDUCTASE 14 KDA SUBUNIT, PUTATIVE (AFU_ORTHOLOGUE AFUA_1G12110)-RELATED"/>
    <property type="match status" value="1"/>
</dbReference>
<comment type="caution">
    <text evidence="1">The sequence shown here is derived from an EMBL/GenBank/DDBJ whole genome shotgun (WGS) entry which is preliminary data.</text>
</comment>
<reference evidence="1 2" key="1">
    <citation type="submission" date="2019-02" db="EMBL/GenBank/DDBJ databases">
        <title>Genome sequencing of the rare red list fungi Phellinidium pouzarii.</title>
        <authorList>
            <person name="Buettner E."/>
            <person name="Kellner H."/>
        </authorList>
    </citation>
    <scope>NUCLEOTIDE SEQUENCE [LARGE SCALE GENOMIC DNA]</scope>
    <source>
        <strain evidence="1 2">DSM 108285</strain>
    </source>
</reference>
<sequence>MGLLSNVVGFSLFGLMARMGQLGIQRRNPLENLGGHALSMAIFGGAGYYAYKWDIRAAELIAEKRVEIAARRQGQREGAEA</sequence>
<dbReference type="EMBL" id="SGPK01000232">
    <property type="protein sequence ID" value="THH05867.1"/>
    <property type="molecule type" value="Genomic_DNA"/>
</dbReference>
<protein>
    <submittedName>
        <fullName evidence="1">Uncharacterized protein</fullName>
    </submittedName>
</protein>
<dbReference type="OrthoDB" id="2141050at2759"/>
<evidence type="ECO:0000313" key="1">
    <source>
        <dbReference type="EMBL" id="THH05867.1"/>
    </source>
</evidence>
<name>A0A4S4L3U2_9AGAM</name>
<dbReference type="PANTHER" id="PTHR39218">
    <property type="entry name" value="OXIDOREDUCTASE 14 KDA SUBUNIT, PUTATIVE (AFU_ORTHOLOGUE AFUA_1G12110)-RELATED"/>
    <property type="match status" value="1"/>
</dbReference>